<dbReference type="Proteomes" id="UP000305709">
    <property type="component" value="Unassembled WGS sequence"/>
</dbReference>
<dbReference type="GO" id="GO:0046872">
    <property type="term" value="F:metal ion binding"/>
    <property type="evidence" value="ECO:0007669"/>
    <property type="project" value="InterPro"/>
</dbReference>
<proteinExistence type="inferred from homology"/>
<sequence length="416" mass="43005">MNILILGSGGREHALAWAVKQNPKCDRLIAAPGNPGIAQLAECAALDILDGDAVAGFVGENAIDLVIVGPEAPLAAGVADRLRGAGVLVFGPSQEAARLEASKGFTKAVCDACGAPTAAYAAFSDLAPARAYVQAQGAPIVVKADGLAAGKGVTVAQTVPEGLAALDAIFADGNGSVVIEECLQGEEASFFLLCDGEQVLPLGTAQDHKRVGEGDTGPNTGGMGAYSPAPVLSEAVQRRALDEIVAPTLREMARRGAPYQGVLYAGLIIADGAPKLIEYNVRFGDPECQVLMMRLGGQALDLIQACAEGRLSEMEAHWADDHALTVVLAAQGYPGTPEKGGVIGGLGDMPETSEAMVFHAGTAERDGRIVANGGRVLNVTARGATLQEARDRAYAMVDRIEAPSLFCRRDIGWRAL</sequence>
<gene>
    <name evidence="12 15" type="primary">purD</name>
    <name evidence="15" type="ORF">FHG71_00300</name>
</gene>
<keyword evidence="8 13" id="KW-0067">ATP-binding</keyword>
<dbReference type="InterPro" id="IPR020559">
    <property type="entry name" value="PRibGlycinamide_synth_CS"/>
</dbReference>
<organism evidence="15 16">
    <name type="scientific">Rubellimicrobium roseum</name>
    <dbReference type="NCBI Taxonomy" id="687525"/>
    <lineage>
        <taxon>Bacteria</taxon>
        <taxon>Pseudomonadati</taxon>
        <taxon>Pseudomonadota</taxon>
        <taxon>Alphaproteobacteria</taxon>
        <taxon>Rhodobacterales</taxon>
        <taxon>Roseobacteraceae</taxon>
        <taxon>Rubellimicrobium</taxon>
    </lineage>
</organism>
<dbReference type="Pfam" id="PF01071">
    <property type="entry name" value="GARS_A"/>
    <property type="match status" value="1"/>
</dbReference>
<dbReference type="SMART" id="SM01210">
    <property type="entry name" value="GARS_C"/>
    <property type="match status" value="1"/>
</dbReference>
<dbReference type="InterPro" id="IPR000115">
    <property type="entry name" value="PRibGlycinamide_synth"/>
</dbReference>
<dbReference type="InterPro" id="IPR020561">
    <property type="entry name" value="PRibGlycinamid_synth_ATP-grasp"/>
</dbReference>
<dbReference type="HAMAP" id="MF_00138">
    <property type="entry name" value="GARS"/>
    <property type="match status" value="1"/>
</dbReference>
<keyword evidence="5 12" id="KW-0436">Ligase</keyword>
<dbReference type="SMART" id="SM01209">
    <property type="entry name" value="GARS_A"/>
    <property type="match status" value="1"/>
</dbReference>
<evidence type="ECO:0000256" key="8">
    <source>
        <dbReference type="ARBA" id="ARBA00022840"/>
    </source>
</evidence>
<dbReference type="InterPro" id="IPR020560">
    <property type="entry name" value="PRibGlycinamide_synth_C-dom"/>
</dbReference>
<evidence type="ECO:0000313" key="15">
    <source>
        <dbReference type="EMBL" id="TNC74617.1"/>
    </source>
</evidence>
<dbReference type="InterPro" id="IPR011054">
    <property type="entry name" value="Rudment_hybrid_motif"/>
</dbReference>
<dbReference type="Gene3D" id="3.30.470.20">
    <property type="entry name" value="ATP-grasp fold, B domain"/>
    <property type="match status" value="1"/>
</dbReference>
<comment type="catalytic activity">
    <reaction evidence="12">
        <text>5-phospho-beta-D-ribosylamine + glycine + ATP = N(1)-(5-phospho-beta-D-ribosyl)glycinamide + ADP + phosphate + H(+)</text>
        <dbReference type="Rhea" id="RHEA:17453"/>
        <dbReference type="ChEBI" id="CHEBI:15378"/>
        <dbReference type="ChEBI" id="CHEBI:30616"/>
        <dbReference type="ChEBI" id="CHEBI:43474"/>
        <dbReference type="ChEBI" id="CHEBI:57305"/>
        <dbReference type="ChEBI" id="CHEBI:58681"/>
        <dbReference type="ChEBI" id="CHEBI:143788"/>
        <dbReference type="ChEBI" id="CHEBI:456216"/>
        <dbReference type="EC" id="6.3.4.13"/>
    </reaction>
</comment>
<evidence type="ECO:0000256" key="2">
    <source>
        <dbReference type="ARBA" id="ARBA00001946"/>
    </source>
</evidence>
<dbReference type="GO" id="GO:0006189">
    <property type="term" value="P:'de novo' IMP biosynthetic process"/>
    <property type="evidence" value="ECO:0007669"/>
    <property type="project" value="UniProtKB-UniRule"/>
</dbReference>
<dbReference type="Gene3D" id="3.90.600.10">
    <property type="entry name" value="Phosphoribosylglycinamide synthetase, C-terminal domain"/>
    <property type="match status" value="1"/>
</dbReference>
<evidence type="ECO:0000256" key="12">
    <source>
        <dbReference type="HAMAP-Rule" id="MF_00138"/>
    </source>
</evidence>
<evidence type="ECO:0000256" key="11">
    <source>
        <dbReference type="ARBA" id="ARBA00042864"/>
    </source>
</evidence>
<dbReference type="EC" id="6.3.4.13" evidence="4 12"/>
<dbReference type="SUPFAM" id="SSF51246">
    <property type="entry name" value="Rudiment single hybrid motif"/>
    <property type="match status" value="1"/>
</dbReference>
<evidence type="ECO:0000256" key="9">
    <source>
        <dbReference type="ARBA" id="ARBA00038345"/>
    </source>
</evidence>
<feature type="domain" description="ATP-grasp" evidence="14">
    <location>
        <begin position="107"/>
        <end position="308"/>
    </location>
</feature>
<evidence type="ECO:0000256" key="6">
    <source>
        <dbReference type="ARBA" id="ARBA00022741"/>
    </source>
</evidence>
<dbReference type="Pfam" id="PF02843">
    <property type="entry name" value="GARS_C"/>
    <property type="match status" value="1"/>
</dbReference>
<dbReference type="Gene3D" id="3.40.50.20">
    <property type="match status" value="1"/>
</dbReference>
<evidence type="ECO:0000256" key="3">
    <source>
        <dbReference type="ARBA" id="ARBA00005174"/>
    </source>
</evidence>
<dbReference type="InterPro" id="IPR013815">
    <property type="entry name" value="ATP_grasp_subdomain_1"/>
</dbReference>
<dbReference type="SUPFAM" id="SSF52440">
    <property type="entry name" value="PreATP-grasp domain"/>
    <property type="match status" value="1"/>
</dbReference>
<dbReference type="NCBIfam" id="TIGR00877">
    <property type="entry name" value="purD"/>
    <property type="match status" value="1"/>
</dbReference>
<name>A0A5C4NPQ5_9RHOB</name>
<dbReference type="GO" id="GO:0005524">
    <property type="term" value="F:ATP binding"/>
    <property type="evidence" value="ECO:0007669"/>
    <property type="project" value="UniProtKB-UniRule"/>
</dbReference>
<dbReference type="GO" id="GO:0004637">
    <property type="term" value="F:phosphoribosylamine-glycine ligase activity"/>
    <property type="evidence" value="ECO:0007669"/>
    <property type="project" value="UniProtKB-UniRule"/>
</dbReference>
<dbReference type="GO" id="GO:0009113">
    <property type="term" value="P:purine nucleobase biosynthetic process"/>
    <property type="evidence" value="ECO:0007669"/>
    <property type="project" value="InterPro"/>
</dbReference>
<evidence type="ECO:0000259" key="14">
    <source>
        <dbReference type="PROSITE" id="PS50975"/>
    </source>
</evidence>
<dbReference type="UniPathway" id="UPA00074">
    <property type="reaction ID" value="UER00125"/>
</dbReference>
<dbReference type="InterPro" id="IPR016185">
    <property type="entry name" value="PreATP-grasp_dom_sf"/>
</dbReference>
<dbReference type="SUPFAM" id="SSF56059">
    <property type="entry name" value="Glutathione synthetase ATP-binding domain-like"/>
    <property type="match status" value="1"/>
</dbReference>
<keyword evidence="7 12" id="KW-0658">Purine biosynthesis</keyword>
<evidence type="ECO:0000256" key="13">
    <source>
        <dbReference type="PROSITE-ProRule" id="PRU00409"/>
    </source>
</evidence>
<comment type="cofactor">
    <cofactor evidence="1">
        <name>Mn(2+)</name>
        <dbReference type="ChEBI" id="CHEBI:29035"/>
    </cofactor>
</comment>
<dbReference type="PROSITE" id="PS50975">
    <property type="entry name" value="ATP_GRASP"/>
    <property type="match status" value="1"/>
</dbReference>
<dbReference type="RefSeq" id="WP_139079612.1">
    <property type="nucleotide sequence ID" value="NZ_VDFV01000001.1"/>
</dbReference>
<comment type="caution">
    <text evidence="15">The sequence shown here is derived from an EMBL/GenBank/DDBJ whole genome shotgun (WGS) entry which is preliminary data.</text>
</comment>
<dbReference type="InterPro" id="IPR037123">
    <property type="entry name" value="PRibGlycinamide_synth_C_sf"/>
</dbReference>
<dbReference type="FunFam" id="3.90.600.10:FF:000001">
    <property type="entry name" value="Trifunctional purine biosynthetic protein adenosine-3"/>
    <property type="match status" value="1"/>
</dbReference>
<evidence type="ECO:0000256" key="10">
    <source>
        <dbReference type="ARBA" id="ARBA00042242"/>
    </source>
</evidence>
<dbReference type="PANTHER" id="PTHR43472">
    <property type="entry name" value="PHOSPHORIBOSYLAMINE--GLYCINE LIGASE"/>
    <property type="match status" value="1"/>
</dbReference>
<evidence type="ECO:0000313" key="16">
    <source>
        <dbReference type="Proteomes" id="UP000305709"/>
    </source>
</evidence>
<evidence type="ECO:0000256" key="7">
    <source>
        <dbReference type="ARBA" id="ARBA00022755"/>
    </source>
</evidence>
<dbReference type="EMBL" id="VDFV01000001">
    <property type="protein sequence ID" value="TNC74617.1"/>
    <property type="molecule type" value="Genomic_DNA"/>
</dbReference>
<keyword evidence="6 13" id="KW-0547">Nucleotide-binding</keyword>
<comment type="pathway">
    <text evidence="3 12">Purine metabolism; IMP biosynthesis via de novo pathway; N(1)-(5-phospho-D-ribosyl)glycinamide from 5-phospho-alpha-D-ribose 1-diphosphate: step 2/2.</text>
</comment>
<dbReference type="InterPro" id="IPR020562">
    <property type="entry name" value="PRibGlycinamide_synth_N"/>
</dbReference>
<reference evidence="15 16" key="1">
    <citation type="submission" date="2019-06" db="EMBL/GenBank/DDBJ databases">
        <authorList>
            <person name="Jiang L."/>
        </authorList>
    </citation>
    <scope>NUCLEOTIDE SEQUENCE [LARGE SCALE GENOMIC DNA]</scope>
    <source>
        <strain evidence="15 16">YIM 48858</strain>
    </source>
</reference>
<evidence type="ECO:0000256" key="4">
    <source>
        <dbReference type="ARBA" id="ARBA00013255"/>
    </source>
</evidence>
<dbReference type="AlphaFoldDB" id="A0A5C4NPQ5"/>
<dbReference type="InterPro" id="IPR011761">
    <property type="entry name" value="ATP-grasp"/>
</dbReference>
<dbReference type="Gene3D" id="3.30.1490.20">
    <property type="entry name" value="ATP-grasp fold, A domain"/>
    <property type="match status" value="1"/>
</dbReference>
<keyword evidence="16" id="KW-1185">Reference proteome</keyword>
<evidence type="ECO:0000256" key="5">
    <source>
        <dbReference type="ARBA" id="ARBA00022598"/>
    </source>
</evidence>
<comment type="similarity">
    <text evidence="9 12">Belongs to the GARS family.</text>
</comment>
<dbReference type="OrthoDB" id="9807240at2"/>
<evidence type="ECO:0000256" key="1">
    <source>
        <dbReference type="ARBA" id="ARBA00001936"/>
    </source>
</evidence>
<comment type="cofactor">
    <cofactor evidence="2">
        <name>Mg(2+)</name>
        <dbReference type="ChEBI" id="CHEBI:18420"/>
    </cofactor>
</comment>
<protein>
    <recommendedName>
        <fullName evidence="4 12">Phosphoribosylamine--glycine ligase</fullName>
        <ecNumber evidence="4 12">6.3.4.13</ecNumber>
    </recommendedName>
    <alternativeName>
        <fullName evidence="12">GARS</fullName>
    </alternativeName>
    <alternativeName>
        <fullName evidence="10 12">Glycinamide ribonucleotide synthetase</fullName>
    </alternativeName>
    <alternativeName>
        <fullName evidence="11 12">Phosphoribosylglycinamide synthetase</fullName>
    </alternativeName>
</protein>
<dbReference type="PANTHER" id="PTHR43472:SF1">
    <property type="entry name" value="PHOSPHORIBOSYLAMINE--GLYCINE LIGASE, CHLOROPLASTIC"/>
    <property type="match status" value="1"/>
</dbReference>
<dbReference type="PROSITE" id="PS00184">
    <property type="entry name" value="GARS"/>
    <property type="match status" value="1"/>
</dbReference>
<dbReference type="Pfam" id="PF02844">
    <property type="entry name" value="GARS_N"/>
    <property type="match status" value="1"/>
</dbReference>
<accession>A0A5C4NPQ5</accession>